<accession>Q91GC7</accession>
<evidence type="ECO:0008006" key="3">
    <source>
        <dbReference type="Google" id="ProtNLM"/>
    </source>
</evidence>
<dbReference type="RefSeq" id="NP_203297.1">
    <property type="nucleotide sequence ID" value="NC_003083.1"/>
</dbReference>
<evidence type="ECO:0000313" key="1">
    <source>
        <dbReference type="EMBL" id="AAK85692.1"/>
    </source>
</evidence>
<dbReference type="InterPro" id="IPR009235">
    <property type="entry name" value="AcMNPV_Orf146"/>
</dbReference>
<keyword evidence="2" id="KW-1185">Reference proteome</keyword>
<dbReference type="Proteomes" id="UP000203221">
    <property type="component" value="Segment"/>
</dbReference>
<proteinExistence type="predicted"/>
<reference evidence="1 2" key="1">
    <citation type="journal article" date="2002" name="J. Gen. Virol.">
        <title>Whole genome analysis of the Epiphyas postvittana nucleopolyhedrovirus.</title>
        <authorList>
            <person name="Hyink O."/>
            <person name="Dellow R.A."/>
            <person name="Olsen M.J."/>
            <person name="Caradoc-Davies K.M.B."/>
            <person name="Drake K."/>
            <person name="Herniou E.A."/>
            <person name="Cory J.S."/>
            <person name="O'Reilly D.R."/>
            <person name="Ward V.K."/>
        </authorList>
    </citation>
    <scope>NUCLEOTIDE SEQUENCE [LARGE SCALE GENOMIC DNA]</scope>
</reference>
<dbReference type="KEGG" id="vg:1727436"/>
<name>Q91GC7_NPVEP</name>
<dbReference type="EMBL" id="AY043265">
    <property type="protein sequence ID" value="AAK85692.1"/>
    <property type="molecule type" value="Genomic_DNA"/>
</dbReference>
<organism evidence="1 2">
    <name type="scientific">Epiphyas postvittana nucleopolyhedrovirus</name>
    <name type="common">EppoMNPV</name>
    <dbReference type="NCBI Taxonomy" id="70600"/>
    <lineage>
        <taxon>Viruses</taxon>
        <taxon>Viruses incertae sedis</taxon>
        <taxon>Naldaviricetes</taxon>
        <taxon>Lefavirales</taxon>
        <taxon>Baculoviridae</taxon>
        <taxon>Alphabaculovirus</taxon>
        <taxon>Alphabaculovirus eppostvittanae</taxon>
    </lineage>
</organism>
<sequence>MNVYLYQPDGEQDNDVTFYLPHATNSVIVYLFKVGEALSPNKTRLVSGYENGRPISMHVAIGVARKDAYMVSCVRAPCLFRELFVHNKYTAPLGFMIVRIARGAIQVWHLLSVRKSAEAKRTRHITGLRVHNNTGPDQFYPKEIINLSGNVSAAFVNSLQRCRANNRDVNMIKLFCVDLPINDSAVQFDKKV</sequence>
<protein>
    <recommendedName>
        <fullName evidence="3">EP23</fullName>
    </recommendedName>
</protein>
<dbReference type="GeneID" id="1727436"/>
<dbReference type="Pfam" id="PF05959">
    <property type="entry name" value="DUF884"/>
    <property type="match status" value="1"/>
</dbReference>
<organismHost>
    <name type="scientific">Lepidoptera</name>
    <name type="common">moths &amp; butterflies</name>
    <dbReference type="NCBI Taxonomy" id="7088"/>
</organismHost>
<dbReference type="OrthoDB" id="10040at10239"/>
<evidence type="ECO:0000313" key="2">
    <source>
        <dbReference type="Proteomes" id="UP000203221"/>
    </source>
</evidence>